<dbReference type="SUPFAM" id="SSF51366">
    <property type="entry name" value="Ribulose-phoshate binding barrel"/>
    <property type="match status" value="1"/>
</dbReference>
<dbReference type="EC" id="5.1.3.1" evidence="7 10"/>
<evidence type="ECO:0000256" key="4">
    <source>
        <dbReference type="ARBA" id="ARBA00001947"/>
    </source>
</evidence>
<gene>
    <name evidence="12" type="primary">rpe</name>
    <name evidence="12" type="ORF">MOX91_00625</name>
</gene>
<dbReference type="InterPro" id="IPR013785">
    <property type="entry name" value="Aldolase_TIM"/>
</dbReference>
<comment type="similarity">
    <text evidence="6 11">Belongs to the ribulose-phosphate 3-epimerase family.</text>
</comment>
<dbReference type="NCBIfam" id="NF004076">
    <property type="entry name" value="PRK05581.1-4"/>
    <property type="match status" value="1"/>
</dbReference>
<reference evidence="12 13" key="1">
    <citation type="submission" date="2022-03" db="EMBL/GenBank/DDBJ databases">
        <title>Novel taxa within the pig intestine.</title>
        <authorList>
            <person name="Wylensek D."/>
            <person name="Bishof K."/>
            <person name="Afrizal A."/>
            <person name="Clavel T."/>
        </authorList>
    </citation>
    <scope>NUCLEOTIDE SEQUENCE [LARGE SCALE GENOMIC DNA]</scope>
    <source>
        <strain evidence="12 13">CLA-KB-P66</strain>
    </source>
</reference>
<organism evidence="12 13">
    <name type="scientific">Intestinicryptomonas porci</name>
    <dbReference type="NCBI Taxonomy" id="2926320"/>
    <lineage>
        <taxon>Bacteria</taxon>
        <taxon>Pseudomonadati</taxon>
        <taxon>Verrucomicrobiota</taxon>
        <taxon>Opitutia</taxon>
        <taxon>Opitutales</taxon>
        <taxon>Intestinicryptomonaceae</taxon>
        <taxon>Intestinicryptomonas</taxon>
    </lineage>
</organism>
<evidence type="ECO:0000256" key="1">
    <source>
        <dbReference type="ARBA" id="ARBA00001782"/>
    </source>
</evidence>
<keyword evidence="9 11" id="KW-0413">Isomerase</keyword>
<evidence type="ECO:0000256" key="5">
    <source>
        <dbReference type="ARBA" id="ARBA00001954"/>
    </source>
</evidence>
<dbReference type="CDD" id="cd00429">
    <property type="entry name" value="RPE"/>
    <property type="match status" value="1"/>
</dbReference>
<proteinExistence type="inferred from homology"/>
<dbReference type="GO" id="GO:0004750">
    <property type="term" value="F:D-ribulose-phosphate 3-epimerase activity"/>
    <property type="evidence" value="ECO:0007669"/>
    <property type="project" value="UniProtKB-EC"/>
</dbReference>
<dbReference type="EMBL" id="JALBUT010000001">
    <property type="protein sequence ID" value="MDX8414690.1"/>
    <property type="molecule type" value="Genomic_DNA"/>
</dbReference>
<keyword evidence="8" id="KW-0479">Metal-binding</keyword>
<keyword evidence="11" id="KW-0119">Carbohydrate metabolism</keyword>
<dbReference type="PANTHER" id="PTHR11749">
    <property type="entry name" value="RIBULOSE-5-PHOSPHATE-3-EPIMERASE"/>
    <property type="match status" value="1"/>
</dbReference>
<evidence type="ECO:0000256" key="2">
    <source>
        <dbReference type="ARBA" id="ARBA00001936"/>
    </source>
</evidence>
<evidence type="ECO:0000256" key="11">
    <source>
        <dbReference type="PIRNR" id="PIRNR001461"/>
    </source>
</evidence>
<dbReference type="InterPro" id="IPR011060">
    <property type="entry name" value="RibuloseP-bd_barrel"/>
</dbReference>
<evidence type="ECO:0000256" key="8">
    <source>
        <dbReference type="ARBA" id="ARBA00022723"/>
    </source>
</evidence>
<evidence type="ECO:0000313" key="13">
    <source>
        <dbReference type="Proteomes" id="UP001275932"/>
    </source>
</evidence>
<accession>A0ABU4WDQ1</accession>
<dbReference type="InterPro" id="IPR000056">
    <property type="entry name" value="Ribul_P_3_epim-like"/>
</dbReference>
<evidence type="ECO:0000313" key="12">
    <source>
        <dbReference type="EMBL" id="MDX8414690.1"/>
    </source>
</evidence>
<dbReference type="InterPro" id="IPR026019">
    <property type="entry name" value="Ribul_P_3_epim"/>
</dbReference>
<evidence type="ECO:0000256" key="3">
    <source>
        <dbReference type="ARBA" id="ARBA00001941"/>
    </source>
</evidence>
<evidence type="ECO:0000256" key="6">
    <source>
        <dbReference type="ARBA" id="ARBA00009541"/>
    </source>
</evidence>
<comment type="cofactor">
    <cofactor evidence="3">
        <name>Co(2+)</name>
        <dbReference type="ChEBI" id="CHEBI:48828"/>
    </cofactor>
</comment>
<evidence type="ECO:0000256" key="10">
    <source>
        <dbReference type="NCBIfam" id="TIGR01163"/>
    </source>
</evidence>
<comment type="cofactor">
    <cofactor evidence="5">
        <name>Fe(2+)</name>
        <dbReference type="ChEBI" id="CHEBI:29033"/>
    </cofactor>
</comment>
<dbReference type="PIRSF" id="PIRSF001461">
    <property type="entry name" value="RPE"/>
    <property type="match status" value="1"/>
</dbReference>
<evidence type="ECO:0000256" key="9">
    <source>
        <dbReference type="ARBA" id="ARBA00023235"/>
    </source>
</evidence>
<keyword evidence="13" id="KW-1185">Reference proteome</keyword>
<dbReference type="Proteomes" id="UP001275932">
    <property type="component" value="Unassembled WGS sequence"/>
</dbReference>
<protein>
    <recommendedName>
        <fullName evidence="7 10">Ribulose-phosphate 3-epimerase</fullName>
        <ecNumber evidence="7 10">5.1.3.1</ecNumber>
    </recommendedName>
</protein>
<dbReference type="PROSITE" id="PS01085">
    <property type="entry name" value="RIBUL_P_3_EPIMER_1"/>
    <property type="match status" value="1"/>
</dbReference>
<dbReference type="NCBIfam" id="TIGR01163">
    <property type="entry name" value="rpe"/>
    <property type="match status" value="1"/>
</dbReference>
<comment type="caution">
    <text evidence="12">The sequence shown here is derived from an EMBL/GenBank/DDBJ whole genome shotgun (WGS) entry which is preliminary data.</text>
</comment>
<name>A0ABU4WDQ1_9BACT</name>
<evidence type="ECO:0000256" key="7">
    <source>
        <dbReference type="ARBA" id="ARBA00013188"/>
    </source>
</evidence>
<comment type="cofactor">
    <cofactor evidence="2">
        <name>Mn(2+)</name>
        <dbReference type="ChEBI" id="CHEBI:29035"/>
    </cofactor>
</comment>
<dbReference type="RefSeq" id="WP_370396140.1">
    <property type="nucleotide sequence ID" value="NZ_JALBUT010000001.1"/>
</dbReference>
<sequence>MVKNSLVLAPSILAADCAALGDAVGKIKNAGLKWVHFDVMDAHFVPNLSFGPQFLKRLRELYPDMFFDVHLMMDNPHLYIDAFASAGASLINVHLEPDFPLAETLREIHLKGLKVGITIKPKTSVFELAPYLPFVDLAMLMTVEPGFGGQTIVENAHERIAALKKLREEMKLNFRIEIDGGVTAQNVSNCIKAGADTIVAGTAFFKHTDELLAAIAAENK</sequence>
<dbReference type="Gene3D" id="3.20.20.70">
    <property type="entry name" value="Aldolase class I"/>
    <property type="match status" value="1"/>
</dbReference>
<comment type="catalytic activity">
    <reaction evidence="1 11">
        <text>D-ribulose 5-phosphate = D-xylulose 5-phosphate</text>
        <dbReference type="Rhea" id="RHEA:13677"/>
        <dbReference type="ChEBI" id="CHEBI:57737"/>
        <dbReference type="ChEBI" id="CHEBI:58121"/>
        <dbReference type="EC" id="5.1.3.1"/>
    </reaction>
</comment>
<comment type="cofactor">
    <cofactor evidence="4">
        <name>Zn(2+)</name>
        <dbReference type="ChEBI" id="CHEBI:29105"/>
    </cofactor>
</comment>
<dbReference type="Pfam" id="PF00834">
    <property type="entry name" value="Ribul_P_3_epim"/>
    <property type="match status" value="1"/>
</dbReference>